<dbReference type="EMBL" id="CP159253">
    <property type="protein sequence ID" value="XCG48917.1"/>
    <property type="molecule type" value="Genomic_DNA"/>
</dbReference>
<dbReference type="AlphaFoldDB" id="A0AAU8CQ18"/>
<protein>
    <submittedName>
        <fullName evidence="1">YdeI/OmpD-associated family protein</fullName>
    </submittedName>
</protein>
<organism evidence="1">
    <name type="scientific">Mesorhizobium sp. WSM2240</name>
    <dbReference type="NCBI Taxonomy" id="3228851"/>
    <lineage>
        <taxon>Bacteria</taxon>
        <taxon>Pseudomonadati</taxon>
        <taxon>Pseudomonadota</taxon>
        <taxon>Alphaproteobacteria</taxon>
        <taxon>Hyphomicrobiales</taxon>
        <taxon>Phyllobacteriaceae</taxon>
        <taxon>Mesorhizobium</taxon>
    </lineage>
</organism>
<gene>
    <name evidence="1" type="ORF">ABVK50_27575</name>
</gene>
<reference evidence="1" key="1">
    <citation type="submission" date="2024-06" db="EMBL/GenBank/DDBJ databases">
        <title>Mesorhizobium karijinii sp. nov., a symbiont of the iconic Swainsona formosa from arid Australia.</title>
        <authorList>
            <person name="Hill Y.J."/>
            <person name="Watkin E.L.J."/>
            <person name="O'Hara G.W."/>
            <person name="Terpolilli J."/>
            <person name="Tye M.L."/>
            <person name="Kohlmeier M.G."/>
        </authorList>
    </citation>
    <scope>NUCLEOTIDE SEQUENCE</scope>
    <source>
        <strain evidence="1">WSM2240</strain>
    </source>
</reference>
<sequence>MTLTRDINPMPDDIRDELRARGLMDAYEARPDYQRNDYLGWIARAKREETRRKRLDQMLDELERGDLYMNMAWRGDRR</sequence>
<accession>A0AAU8CQ18</accession>
<dbReference type="Pfam" id="PF13376">
    <property type="entry name" value="OmdA"/>
    <property type="match status" value="1"/>
</dbReference>
<name>A0AAU8CQ18_9HYPH</name>
<proteinExistence type="predicted"/>
<dbReference type="RefSeq" id="WP_353643554.1">
    <property type="nucleotide sequence ID" value="NZ_CP159253.1"/>
</dbReference>
<evidence type="ECO:0000313" key="1">
    <source>
        <dbReference type="EMBL" id="XCG48917.1"/>
    </source>
</evidence>